<dbReference type="InterPro" id="IPR052077">
    <property type="entry name" value="CcrZ_PhaseVar_Mediator"/>
</dbReference>
<dbReference type="InterPro" id="IPR011009">
    <property type="entry name" value="Kinase-like_dom_sf"/>
</dbReference>
<dbReference type="Gene3D" id="3.90.1200.10">
    <property type="match status" value="1"/>
</dbReference>
<dbReference type="SUPFAM" id="SSF56112">
    <property type="entry name" value="Protein kinase-like (PK-like)"/>
    <property type="match status" value="1"/>
</dbReference>
<dbReference type="PANTHER" id="PTHR40086:SF1">
    <property type="entry name" value="CELL CYCLE REGULATOR CCRZ"/>
    <property type="match status" value="1"/>
</dbReference>
<comment type="caution">
    <text evidence="2">The sequence shown here is derived from an EMBL/GenBank/DDBJ whole genome shotgun (WGS) entry which is preliminary data.</text>
</comment>
<reference evidence="2 3" key="1">
    <citation type="submission" date="2016-01" db="EMBL/GenBank/DDBJ databases">
        <authorList>
            <person name="Mitreva M."/>
            <person name="Pepin K.H."/>
            <person name="Mihindukulasuriya K.A."/>
            <person name="Fulton R."/>
            <person name="Fronick C."/>
            <person name="O'Laughlin M."/>
            <person name="Miner T."/>
            <person name="Herter B."/>
            <person name="Rosa B.A."/>
            <person name="Cordes M."/>
            <person name="Tomlinson C."/>
            <person name="Wollam A."/>
            <person name="Palsikar V.B."/>
            <person name="Mardis E.R."/>
            <person name="Wilson R.K."/>
        </authorList>
    </citation>
    <scope>NUCLEOTIDE SEQUENCE [LARGE SCALE GENOMIC DNA]</scope>
    <source>
        <strain evidence="2 3">KA00071</strain>
    </source>
</reference>
<name>A0ABR5TN05_9BACL</name>
<evidence type="ECO:0000259" key="1">
    <source>
        <dbReference type="Pfam" id="PF01636"/>
    </source>
</evidence>
<feature type="domain" description="Aminoglycoside phosphotransferase" evidence="1">
    <location>
        <begin position="142"/>
        <end position="219"/>
    </location>
</feature>
<dbReference type="PANTHER" id="PTHR40086">
    <property type="entry name" value="PHOSPHOTRANSFERASE YTMP-RELATED"/>
    <property type="match status" value="1"/>
</dbReference>
<protein>
    <submittedName>
        <fullName evidence="2">Phosphotransferase enzyme family protein</fullName>
    </submittedName>
</protein>
<dbReference type="EMBL" id="LSDB01000006">
    <property type="protein sequence ID" value="KXB58748.1"/>
    <property type="molecule type" value="Genomic_DNA"/>
</dbReference>
<dbReference type="InterPro" id="IPR002575">
    <property type="entry name" value="Aminoglycoside_PTrfase"/>
</dbReference>
<evidence type="ECO:0000313" key="2">
    <source>
        <dbReference type="EMBL" id="KXB58748.1"/>
    </source>
</evidence>
<proteinExistence type="predicted"/>
<sequence>MHYLRKKERSGILANEYYQMGWTLGEQYEEEYYYTREENKYFIKKNATPIIATLSAEKIVPKLKWTRRLSNGDVIIAQDFQNGRNLSSKEMIDKRIPKILKKVHNSIKLKKMMINQGFKKETSKSSLDNLKKILSKELLENRDISLAIEYLERNRPKDDILAPCHADLHKDNWLLSDSNKLFLVDWEQAILGDPAIDISFVLYLYIPQENWDIWLKEYGIVPTLSYKLKLKWYMLFQSLVMVVWYNKKQQFSKMNKWLVFIDKIFTKYI</sequence>
<keyword evidence="3" id="KW-1185">Reference proteome</keyword>
<accession>A0ABR5TN05</accession>
<organism evidence="2 3">
    <name type="scientific">Gemelliphila asaccharolytica</name>
    <dbReference type="NCBI Taxonomy" id="502393"/>
    <lineage>
        <taxon>Bacteria</taxon>
        <taxon>Bacillati</taxon>
        <taxon>Bacillota</taxon>
        <taxon>Bacilli</taxon>
        <taxon>Bacillales</taxon>
        <taxon>Gemellaceae</taxon>
        <taxon>Gemelliphila</taxon>
    </lineage>
</organism>
<evidence type="ECO:0000313" key="3">
    <source>
        <dbReference type="Proteomes" id="UP000070467"/>
    </source>
</evidence>
<gene>
    <name evidence="2" type="ORF">HMPREF1871_00237</name>
</gene>
<dbReference type="Pfam" id="PF01636">
    <property type="entry name" value="APH"/>
    <property type="match status" value="1"/>
</dbReference>
<dbReference type="Proteomes" id="UP000070467">
    <property type="component" value="Unassembled WGS sequence"/>
</dbReference>